<dbReference type="Gene3D" id="1.10.30.50">
    <property type="match status" value="1"/>
</dbReference>
<accession>A0AAT9LEH5</accession>
<dbReference type="EMBL" id="CP062796">
    <property type="protein sequence ID" value="QUL99439.1"/>
    <property type="molecule type" value="Genomic_DNA"/>
</dbReference>
<dbReference type="GO" id="GO:0004519">
    <property type="term" value="F:endonuclease activity"/>
    <property type="evidence" value="ECO:0007669"/>
    <property type="project" value="UniProtKB-KW"/>
</dbReference>
<reference evidence="2" key="2">
    <citation type="journal article" date="2023" name="Biology">
        <title>Prokaryotic Life Associated with Coal-Fire Gas Vents Revealed by Metagenomics.</title>
        <authorList>
            <person name="Kadnikov V.V."/>
            <person name="Mardanov A.V."/>
            <person name="Beletsky A.V."/>
            <person name="Karnachuk O.V."/>
            <person name="Ravin N.V."/>
        </authorList>
    </citation>
    <scope>NUCLEOTIDE SEQUENCE</scope>
    <source>
        <strain evidence="2">Bu02</strain>
    </source>
</reference>
<dbReference type="InterPro" id="IPR003615">
    <property type="entry name" value="HNH_nuc"/>
</dbReference>
<sequence>MTWVGRLVRWCPVSAVSVELAKFDTQKLQNPEISGVEYQRGTFFGYEVREYLLEKWGRRCAYCGRSDVPLQVEHIVPKSRGGTDRVSNLTLACEGCNQAKGNMTAAEFGYPHIQAQAKEPLRGAAAVNATRWALFDRLKRLGLPIEVGTGGQTKYNRCRLDLPKTHWIDAACVGESTPAGLRIGLKRVLVSKARGHGRRRRANVDRFGFPVGHAPRRKSYMGFRTGDLVKAVVPRGKYVGVHVGRIAVRFRPSFKLNGFDVHPKYLTVLQRDDGYECEYRAAHSPSQ</sequence>
<dbReference type="InterPro" id="IPR047693">
    <property type="entry name" value="RNA-guided_IscB-like"/>
</dbReference>
<dbReference type="PANTHER" id="PTHR33877:SF2">
    <property type="entry name" value="OS07G0170200 PROTEIN"/>
    <property type="match status" value="1"/>
</dbReference>
<gene>
    <name evidence="2" type="ORF">IMF26_05190</name>
</gene>
<dbReference type="GO" id="GO:0008270">
    <property type="term" value="F:zinc ion binding"/>
    <property type="evidence" value="ECO:0007669"/>
    <property type="project" value="InterPro"/>
</dbReference>
<organism evidence="2">
    <name type="scientific">Candidatus Fermentithermobacillus carboniphilus</name>
    <dbReference type="NCBI Taxonomy" id="3085328"/>
    <lineage>
        <taxon>Bacteria</taxon>
        <taxon>Bacillati</taxon>
        <taxon>Bacillota</taxon>
        <taxon>Candidatus Fermentithermobacillia</taxon>
        <taxon>Candidatus Fermentithermobacillales</taxon>
        <taxon>Candidatus Fermentithermobacillaceae</taxon>
        <taxon>Candidatus Fermentithermobacillus</taxon>
    </lineage>
</organism>
<dbReference type="CDD" id="cd00085">
    <property type="entry name" value="HNHc"/>
    <property type="match status" value="1"/>
</dbReference>
<dbReference type="Pfam" id="PF14239">
    <property type="entry name" value="RRXRR"/>
    <property type="match status" value="1"/>
</dbReference>
<evidence type="ECO:0000313" key="2">
    <source>
        <dbReference type="EMBL" id="QUL99439.1"/>
    </source>
</evidence>
<keyword evidence="2" id="KW-0378">Hydrolase</keyword>
<evidence type="ECO:0000259" key="1">
    <source>
        <dbReference type="SMART" id="SM00507"/>
    </source>
</evidence>
<dbReference type="KEGG" id="fcz:IMF26_05190"/>
<dbReference type="GO" id="GO:0003676">
    <property type="term" value="F:nucleic acid binding"/>
    <property type="evidence" value="ECO:0007669"/>
    <property type="project" value="InterPro"/>
</dbReference>
<dbReference type="NCBIfam" id="NF040563">
    <property type="entry name" value="guided_IscB"/>
    <property type="match status" value="1"/>
</dbReference>
<dbReference type="SMART" id="SM00507">
    <property type="entry name" value="HNHc"/>
    <property type="match status" value="1"/>
</dbReference>
<protein>
    <submittedName>
        <fullName evidence="2">HNH endonuclease</fullName>
    </submittedName>
</protein>
<dbReference type="InterPro" id="IPR002711">
    <property type="entry name" value="HNH"/>
</dbReference>
<dbReference type="Pfam" id="PF01844">
    <property type="entry name" value="HNH"/>
    <property type="match status" value="1"/>
</dbReference>
<reference evidence="2" key="1">
    <citation type="submission" date="2020-10" db="EMBL/GenBank/DDBJ databases">
        <authorList>
            <person name="Kadnikov V."/>
            <person name="Beletsky A.V."/>
            <person name="Mardanov A.V."/>
            <person name="Karnachuk O.V."/>
            <person name="Ravin N.V."/>
        </authorList>
    </citation>
    <scope>NUCLEOTIDE SEQUENCE</scope>
    <source>
        <strain evidence="2">Bu02</strain>
    </source>
</reference>
<dbReference type="PANTHER" id="PTHR33877">
    <property type="entry name" value="SLL1193 PROTEIN"/>
    <property type="match status" value="1"/>
</dbReference>
<dbReference type="InterPro" id="IPR025938">
    <property type="entry name" value="RRXRR_dom"/>
</dbReference>
<feature type="domain" description="HNH nuclease" evidence="1">
    <location>
        <begin position="47"/>
        <end position="98"/>
    </location>
</feature>
<dbReference type="InterPro" id="IPR052892">
    <property type="entry name" value="NA-targeting_endonuclease"/>
</dbReference>
<keyword evidence="2" id="KW-0255">Endonuclease</keyword>
<name>A0AAT9LEH5_9FIRM</name>
<dbReference type="AlphaFoldDB" id="A0AAT9LEH5"/>
<keyword evidence="2" id="KW-0540">Nuclease</keyword>
<proteinExistence type="predicted"/>